<evidence type="ECO:0000313" key="7">
    <source>
        <dbReference type="Proteomes" id="UP001318300"/>
    </source>
</evidence>
<dbReference type="CDD" id="cd01392">
    <property type="entry name" value="HTH_LacI"/>
    <property type="match status" value="1"/>
</dbReference>
<dbReference type="CDD" id="cd06267">
    <property type="entry name" value="PBP1_LacI_sugar_binding-like"/>
    <property type="match status" value="1"/>
</dbReference>
<evidence type="ECO:0000256" key="2">
    <source>
        <dbReference type="ARBA" id="ARBA00023125"/>
    </source>
</evidence>
<dbReference type="SUPFAM" id="SSF47413">
    <property type="entry name" value="lambda repressor-like DNA-binding domains"/>
    <property type="match status" value="1"/>
</dbReference>
<dbReference type="PROSITE" id="PS50932">
    <property type="entry name" value="HTH_LACI_2"/>
    <property type="match status" value="1"/>
</dbReference>
<reference evidence="6 7" key="1">
    <citation type="submission" date="2020-03" db="EMBL/GenBank/DDBJ databases">
        <title>Above-ground endophytic microbial communities from plants in different locations in the United States.</title>
        <authorList>
            <person name="Frank C."/>
        </authorList>
    </citation>
    <scope>NUCLEOTIDE SEQUENCE [LARGE SCALE GENOMIC DNA]</scope>
    <source>
        <strain evidence="6 7">WW7</strain>
    </source>
</reference>
<proteinExistence type="predicted"/>
<keyword evidence="1" id="KW-0805">Transcription regulation</keyword>
<gene>
    <name evidence="6" type="ORF">E9228_001635</name>
</gene>
<dbReference type="SMART" id="SM00354">
    <property type="entry name" value="HTH_LACI"/>
    <property type="match status" value="1"/>
</dbReference>
<dbReference type="InterPro" id="IPR001387">
    <property type="entry name" value="Cro/C1-type_HTH"/>
</dbReference>
<dbReference type="InterPro" id="IPR010982">
    <property type="entry name" value="Lambda_DNA-bd_dom_sf"/>
</dbReference>
<keyword evidence="2" id="KW-0238">DNA-binding</keyword>
<dbReference type="SUPFAM" id="SSF53822">
    <property type="entry name" value="Periplasmic binding protein-like I"/>
    <property type="match status" value="1"/>
</dbReference>
<dbReference type="PANTHER" id="PTHR30146:SF109">
    <property type="entry name" value="HTH-TYPE TRANSCRIPTIONAL REGULATOR GALS"/>
    <property type="match status" value="1"/>
</dbReference>
<evidence type="ECO:0000313" key="6">
    <source>
        <dbReference type="EMBL" id="NII40999.1"/>
    </source>
</evidence>
<dbReference type="InterPro" id="IPR000843">
    <property type="entry name" value="HTH_LacI"/>
</dbReference>
<dbReference type="Proteomes" id="UP001318300">
    <property type="component" value="Unassembled WGS sequence"/>
</dbReference>
<dbReference type="Pfam" id="PF13377">
    <property type="entry name" value="Peripla_BP_3"/>
    <property type="match status" value="1"/>
</dbReference>
<dbReference type="RefSeq" id="WP_208385627.1">
    <property type="nucleotide sequence ID" value="NZ_JAAOYO010000002.1"/>
</dbReference>
<comment type="caution">
    <text evidence="6">The sequence shown here is derived from an EMBL/GenBank/DDBJ whole genome shotgun (WGS) entry which is preliminary data.</text>
</comment>
<dbReference type="InterPro" id="IPR046335">
    <property type="entry name" value="LacI/GalR-like_sensor"/>
</dbReference>
<dbReference type="EMBL" id="JAAOYO010000002">
    <property type="protein sequence ID" value="NII40999.1"/>
    <property type="molecule type" value="Genomic_DNA"/>
</dbReference>
<evidence type="ECO:0000256" key="3">
    <source>
        <dbReference type="ARBA" id="ARBA00023163"/>
    </source>
</evidence>
<evidence type="ECO:0000256" key="1">
    <source>
        <dbReference type="ARBA" id="ARBA00023015"/>
    </source>
</evidence>
<dbReference type="Gene3D" id="3.40.50.2300">
    <property type="match status" value="2"/>
</dbReference>
<evidence type="ECO:0000259" key="5">
    <source>
        <dbReference type="PROSITE" id="PS50943"/>
    </source>
</evidence>
<keyword evidence="7" id="KW-1185">Reference proteome</keyword>
<dbReference type="Pfam" id="PF00356">
    <property type="entry name" value="LacI"/>
    <property type="match status" value="1"/>
</dbReference>
<name>A0ABX0TAW5_9MICO</name>
<feature type="domain" description="HTH lacI-type" evidence="4">
    <location>
        <begin position="6"/>
        <end position="60"/>
    </location>
</feature>
<dbReference type="PANTHER" id="PTHR30146">
    <property type="entry name" value="LACI-RELATED TRANSCRIPTIONAL REPRESSOR"/>
    <property type="match status" value="1"/>
</dbReference>
<accession>A0ABX0TAW5</accession>
<dbReference type="InterPro" id="IPR028082">
    <property type="entry name" value="Peripla_BP_I"/>
</dbReference>
<dbReference type="PROSITE" id="PS50943">
    <property type="entry name" value="HTH_CROC1"/>
    <property type="match status" value="1"/>
</dbReference>
<keyword evidence="3" id="KW-0804">Transcription</keyword>
<dbReference type="Gene3D" id="1.10.260.40">
    <property type="entry name" value="lambda repressor-like DNA-binding domains"/>
    <property type="match status" value="1"/>
</dbReference>
<evidence type="ECO:0000259" key="4">
    <source>
        <dbReference type="PROSITE" id="PS50932"/>
    </source>
</evidence>
<feature type="domain" description="HTH cro/C1-type" evidence="5">
    <location>
        <begin position="7"/>
        <end position="47"/>
    </location>
</feature>
<sequence length="332" mass="35517">MHSERPTLRAVAERSGVSMKTVSRVVNGERYVAADTAARVLSVAAELGFRPNTLAREFRAGGSSATVGLVTGDVANPFYARIARGAEHALRDPGLSLLSASNDEDAARERTLVAHLVERRVSGLLVVSADDDHTLLARERTLGTPVVFLDRAPADVAADSVVLDNAGGVRVAVEHLLERGHRRIGLIGDLSRLSTHRERVDAFGTAMRAAGIPDWERWVRSDSHDLDEASRAARDLVDGPDAPTAIVTTNNRITTGALRAFVDRPERPALVGFDDFDLADVLGVTVIAHDPDAMGSVGARELLARIAGDDGPPRHHVLPVRLVVRASSSTSR</sequence>
<protein>
    <submittedName>
        <fullName evidence="6">LacI family transcriptional regulator</fullName>
    </submittedName>
</protein>
<organism evidence="6 7">
    <name type="scientific">Curtobacterium salicis</name>
    <dbReference type="NCBI Taxonomy" id="1779862"/>
    <lineage>
        <taxon>Bacteria</taxon>
        <taxon>Bacillati</taxon>
        <taxon>Actinomycetota</taxon>
        <taxon>Actinomycetes</taxon>
        <taxon>Micrococcales</taxon>
        <taxon>Microbacteriaceae</taxon>
        <taxon>Curtobacterium</taxon>
    </lineage>
</organism>